<dbReference type="Gene3D" id="3.20.20.100">
    <property type="entry name" value="NADP-dependent oxidoreductase domain"/>
    <property type="match status" value="1"/>
</dbReference>
<proteinExistence type="inferred from homology"/>
<dbReference type="AlphaFoldDB" id="A0A016TMJ1"/>
<dbReference type="Proteomes" id="UP000024635">
    <property type="component" value="Unassembled WGS sequence"/>
</dbReference>
<keyword evidence="2" id="KW-0521">NADP</keyword>
<dbReference type="PANTHER" id="PTHR43827">
    <property type="entry name" value="2,5-DIKETO-D-GLUCONIC ACID REDUCTASE"/>
    <property type="match status" value="1"/>
</dbReference>
<evidence type="ECO:0000256" key="4">
    <source>
        <dbReference type="PIRSR" id="PIRSR000097-1"/>
    </source>
</evidence>
<dbReference type="PANTHER" id="PTHR43827:SF14">
    <property type="entry name" value="NADP-DEPENDENT OXIDOREDUCTASE DOMAIN-CONTAINING PROTEIN"/>
    <property type="match status" value="1"/>
</dbReference>
<accession>A0A016TMJ1</accession>
<dbReference type="InterPro" id="IPR018170">
    <property type="entry name" value="Aldo/ket_reductase_CS"/>
</dbReference>
<evidence type="ECO:0000313" key="9">
    <source>
        <dbReference type="Proteomes" id="UP000024635"/>
    </source>
</evidence>
<keyword evidence="3" id="KW-0560">Oxidoreductase</keyword>
<protein>
    <recommendedName>
        <fullName evidence="7">NADP-dependent oxidoreductase domain-containing protein</fullName>
    </recommendedName>
</protein>
<evidence type="ECO:0000256" key="5">
    <source>
        <dbReference type="PIRSR" id="PIRSR000097-2"/>
    </source>
</evidence>
<comment type="similarity">
    <text evidence="1">Belongs to the aldo/keto reductase family.</text>
</comment>
<name>A0A016TMJ1_9BILA</name>
<reference evidence="9" key="1">
    <citation type="journal article" date="2015" name="Nat. Genet.">
        <title>The genome and transcriptome of the zoonotic hookworm Ancylostoma ceylanicum identify infection-specific gene families.</title>
        <authorList>
            <person name="Schwarz E.M."/>
            <person name="Hu Y."/>
            <person name="Antoshechkin I."/>
            <person name="Miller M.M."/>
            <person name="Sternberg P.W."/>
            <person name="Aroian R.V."/>
        </authorList>
    </citation>
    <scope>NUCLEOTIDE SEQUENCE</scope>
    <source>
        <strain evidence="9">HY135</strain>
    </source>
</reference>
<feature type="domain" description="NADP-dependent oxidoreductase" evidence="7">
    <location>
        <begin position="17"/>
        <end position="292"/>
    </location>
</feature>
<dbReference type="FunFam" id="3.20.20.100:FF:000006">
    <property type="entry name" value="Aldo-keto reductase family 1 member A1"/>
    <property type="match status" value="1"/>
</dbReference>
<evidence type="ECO:0000256" key="3">
    <source>
        <dbReference type="ARBA" id="ARBA00023002"/>
    </source>
</evidence>
<dbReference type="PRINTS" id="PR00069">
    <property type="entry name" value="ALDKETRDTASE"/>
</dbReference>
<keyword evidence="9" id="KW-1185">Reference proteome</keyword>
<dbReference type="InterPro" id="IPR020471">
    <property type="entry name" value="AKR"/>
</dbReference>
<evidence type="ECO:0000259" key="7">
    <source>
        <dbReference type="Pfam" id="PF00248"/>
    </source>
</evidence>
<dbReference type="GO" id="GO:0016491">
    <property type="term" value="F:oxidoreductase activity"/>
    <property type="evidence" value="ECO:0007669"/>
    <property type="project" value="UniProtKB-KW"/>
</dbReference>
<dbReference type="Pfam" id="PF00248">
    <property type="entry name" value="Aldo_ket_red"/>
    <property type="match status" value="1"/>
</dbReference>
<dbReference type="PIRSF" id="PIRSF000097">
    <property type="entry name" value="AKR"/>
    <property type="match status" value="1"/>
</dbReference>
<evidence type="ECO:0000313" key="8">
    <source>
        <dbReference type="EMBL" id="EYC03877.1"/>
    </source>
</evidence>
<comment type="caution">
    <text evidence="8">The sequence shown here is derived from an EMBL/GenBank/DDBJ whole genome shotgun (WGS) entry which is preliminary data.</text>
</comment>
<gene>
    <name evidence="8" type="primary">Acey_s0091.g2473</name>
    <name evidence="8" type="ORF">Y032_0091g2473</name>
</gene>
<dbReference type="EMBL" id="JARK01001427">
    <property type="protein sequence ID" value="EYC03877.1"/>
    <property type="molecule type" value="Genomic_DNA"/>
</dbReference>
<dbReference type="PROSITE" id="PS00798">
    <property type="entry name" value="ALDOKETO_REDUCTASE_1"/>
    <property type="match status" value="1"/>
</dbReference>
<evidence type="ECO:0000256" key="6">
    <source>
        <dbReference type="PIRSR" id="PIRSR000097-3"/>
    </source>
</evidence>
<dbReference type="InterPro" id="IPR023210">
    <property type="entry name" value="NADP_OxRdtase_dom"/>
</dbReference>
<feature type="active site" description="Proton donor" evidence="4">
    <location>
        <position position="50"/>
    </location>
</feature>
<evidence type="ECO:0000256" key="2">
    <source>
        <dbReference type="ARBA" id="ARBA00022857"/>
    </source>
</evidence>
<evidence type="ECO:0000256" key="1">
    <source>
        <dbReference type="ARBA" id="ARBA00007905"/>
    </source>
</evidence>
<sequence length="316" mass="35867">MPTPTIKLSSGYDMPMLGLGTWQSAPGQVAKAVEMAVKAGYRLIDCAYLYENQVEIGEALKKLFATGVKREDLFITSKVWNTFHSAAGCKKNVDEILKELQLNYVDLMLIHWPHGYQEGDGLFPKKEGSDKTAYSDEDYLTTWKSLEECVKEGKIRSIGLANFNHKQIERLLANCTIKPALLQVECHPYFQQKKLRAFCNERGIVVNAYSSLANPGSAYFRKEDDPNVLTDPVMKKIAEAHKKSTAQVALRWAVQQNIIVIPKSTREQIIRENADLFDFQLIDGEMKAIDGMDRGWRILHLDSDADHPLYPFSEEY</sequence>
<feature type="binding site" evidence="5">
    <location>
        <position position="111"/>
    </location>
    <ligand>
        <name>substrate</name>
    </ligand>
</feature>
<dbReference type="OrthoDB" id="416253at2759"/>
<feature type="site" description="Lowers pKa of active site Tyr" evidence="6">
    <location>
        <position position="78"/>
    </location>
</feature>
<organism evidence="8 9">
    <name type="scientific">Ancylostoma ceylanicum</name>
    <dbReference type="NCBI Taxonomy" id="53326"/>
    <lineage>
        <taxon>Eukaryota</taxon>
        <taxon>Metazoa</taxon>
        <taxon>Ecdysozoa</taxon>
        <taxon>Nematoda</taxon>
        <taxon>Chromadorea</taxon>
        <taxon>Rhabditida</taxon>
        <taxon>Rhabditina</taxon>
        <taxon>Rhabditomorpha</taxon>
        <taxon>Strongyloidea</taxon>
        <taxon>Ancylostomatidae</taxon>
        <taxon>Ancylostomatinae</taxon>
        <taxon>Ancylostoma</taxon>
    </lineage>
</organism>
<dbReference type="STRING" id="53326.A0A016TMJ1"/>
<dbReference type="InterPro" id="IPR036812">
    <property type="entry name" value="NAD(P)_OxRdtase_dom_sf"/>
</dbReference>
<dbReference type="SUPFAM" id="SSF51430">
    <property type="entry name" value="NAD(P)-linked oxidoreductase"/>
    <property type="match status" value="1"/>
</dbReference>